<sequence length="68" mass="7819">IFFCLGRRKPLRGKDASRKAHPDELSRLSKGSDSKKSSSTEKEEKKKSKKKKVEKVQCRISQSRKVKT</sequence>
<keyword evidence="3" id="KW-1185">Reference proteome</keyword>
<feature type="compositionally biased region" description="Basic and acidic residues" evidence="1">
    <location>
        <begin position="12"/>
        <end position="46"/>
    </location>
</feature>
<feature type="compositionally biased region" description="Basic residues" evidence="1">
    <location>
        <begin position="1"/>
        <end position="11"/>
    </location>
</feature>
<evidence type="ECO:0000313" key="2">
    <source>
        <dbReference type="EMBL" id="GMR39991.1"/>
    </source>
</evidence>
<name>A0AAN4ZFR0_9BILA</name>
<dbReference type="Proteomes" id="UP001328107">
    <property type="component" value="Unassembled WGS sequence"/>
</dbReference>
<evidence type="ECO:0000256" key="1">
    <source>
        <dbReference type="SAM" id="MobiDB-lite"/>
    </source>
</evidence>
<accession>A0AAN4ZFR0</accession>
<dbReference type="AlphaFoldDB" id="A0AAN4ZFR0"/>
<evidence type="ECO:0000313" key="3">
    <source>
        <dbReference type="Proteomes" id="UP001328107"/>
    </source>
</evidence>
<feature type="non-terminal residue" evidence="2">
    <location>
        <position position="1"/>
    </location>
</feature>
<gene>
    <name evidence="2" type="ORF">PMAYCL1PPCAC_10186</name>
</gene>
<feature type="region of interest" description="Disordered" evidence="1">
    <location>
        <begin position="1"/>
        <end position="68"/>
    </location>
</feature>
<reference evidence="3" key="1">
    <citation type="submission" date="2022-10" db="EMBL/GenBank/DDBJ databases">
        <title>Genome assembly of Pristionchus species.</title>
        <authorList>
            <person name="Yoshida K."/>
            <person name="Sommer R.J."/>
        </authorList>
    </citation>
    <scope>NUCLEOTIDE SEQUENCE [LARGE SCALE GENOMIC DNA]</scope>
    <source>
        <strain evidence="3">RS5460</strain>
    </source>
</reference>
<comment type="caution">
    <text evidence="2">The sequence shown here is derived from an EMBL/GenBank/DDBJ whole genome shotgun (WGS) entry which is preliminary data.</text>
</comment>
<dbReference type="EMBL" id="BTRK01000003">
    <property type="protein sequence ID" value="GMR39991.1"/>
    <property type="molecule type" value="Genomic_DNA"/>
</dbReference>
<proteinExistence type="predicted"/>
<feature type="non-terminal residue" evidence="2">
    <location>
        <position position="68"/>
    </location>
</feature>
<protein>
    <submittedName>
        <fullName evidence="2">Uncharacterized protein</fullName>
    </submittedName>
</protein>
<organism evidence="2 3">
    <name type="scientific">Pristionchus mayeri</name>
    <dbReference type="NCBI Taxonomy" id="1317129"/>
    <lineage>
        <taxon>Eukaryota</taxon>
        <taxon>Metazoa</taxon>
        <taxon>Ecdysozoa</taxon>
        <taxon>Nematoda</taxon>
        <taxon>Chromadorea</taxon>
        <taxon>Rhabditida</taxon>
        <taxon>Rhabditina</taxon>
        <taxon>Diplogasteromorpha</taxon>
        <taxon>Diplogasteroidea</taxon>
        <taxon>Neodiplogasteridae</taxon>
        <taxon>Pristionchus</taxon>
    </lineage>
</organism>